<dbReference type="InterPro" id="IPR004089">
    <property type="entry name" value="MCPsignal_dom"/>
</dbReference>
<evidence type="ECO:0000256" key="2">
    <source>
        <dbReference type="ARBA" id="ARBA00029447"/>
    </source>
</evidence>
<feature type="domain" description="HAMP" evidence="7">
    <location>
        <begin position="226"/>
        <end position="278"/>
    </location>
</feature>
<keyword evidence="4" id="KW-0812">Transmembrane</keyword>
<dbReference type="GO" id="GO:0016020">
    <property type="term" value="C:membrane"/>
    <property type="evidence" value="ECO:0007669"/>
    <property type="project" value="InterPro"/>
</dbReference>
<dbReference type="PROSITE" id="PS50112">
    <property type="entry name" value="PAS"/>
    <property type="match status" value="1"/>
</dbReference>
<dbReference type="SUPFAM" id="SSF58104">
    <property type="entry name" value="Methyl-accepting chemotaxis protein (MCP) signaling domain"/>
    <property type="match status" value="1"/>
</dbReference>
<feature type="domain" description="Methyl-accepting transducer" evidence="5">
    <location>
        <begin position="316"/>
        <end position="538"/>
    </location>
</feature>
<dbReference type="EMBL" id="CP022111">
    <property type="protein sequence ID" value="ASG23432.1"/>
    <property type="molecule type" value="Genomic_DNA"/>
</dbReference>
<evidence type="ECO:0000313" key="9">
    <source>
        <dbReference type="Proteomes" id="UP000197153"/>
    </source>
</evidence>
<evidence type="ECO:0000256" key="4">
    <source>
        <dbReference type="SAM" id="Phobius"/>
    </source>
</evidence>
<keyword evidence="4" id="KW-0472">Membrane</keyword>
<organism evidence="8 9">
    <name type="scientific">Nitrospirillum viridazoti CBAmc</name>
    <dbReference type="NCBI Taxonomy" id="1441467"/>
    <lineage>
        <taxon>Bacteria</taxon>
        <taxon>Pseudomonadati</taxon>
        <taxon>Pseudomonadota</taxon>
        <taxon>Alphaproteobacteria</taxon>
        <taxon>Rhodospirillales</taxon>
        <taxon>Azospirillaceae</taxon>
        <taxon>Nitrospirillum</taxon>
        <taxon>Nitrospirillum viridazoti</taxon>
    </lineage>
</organism>
<dbReference type="GO" id="GO:0007165">
    <property type="term" value="P:signal transduction"/>
    <property type="evidence" value="ECO:0007669"/>
    <property type="project" value="UniProtKB-KW"/>
</dbReference>
<protein>
    <recommendedName>
        <fullName evidence="10">Chemotaxis protein</fullName>
    </recommendedName>
</protein>
<evidence type="ECO:0000259" key="5">
    <source>
        <dbReference type="PROSITE" id="PS50111"/>
    </source>
</evidence>
<feature type="domain" description="PAS" evidence="6">
    <location>
        <begin position="25"/>
        <end position="50"/>
    </location>
</feature>
<dbReference type="GO" id="GO:0035438">
    <property type="term" value="F:cyclic-di-GMP binding"/>
    <property type="evidence" value="ECO:0007669"/>
    <property type="project" value="InterPro"/>
</dbReference>
<comment type="similarity">
    <text evidence="2">Belongs to the methyl-accepting chemotaxis (MCP) protein family.</text>
</comment>
<name>A0A248JXI7_9PROT</name>
<keyword evidence="1 3" id="KW-0807">Transducer</keyword>
<accession>A0A248JXI7</accession>
<dbReference type="SUPFAM" id="SSF55785">
    <property type="entry name" value="PYP-like sensor domain (PAS domain)"/>
    <property type="match status" value="1"/>
</dbReference>
<evidence type="ECO:0000313" key="8">
    <source>
        <dbReference type="EMBL" id="ASG23432.1"/>
    </source>
</evidence>
<dbReference type="SMART" id="SM00283">
    <property type="entry name" value="MA"/>
    <property type="match status" value="1"/>
</dbReference>
<feature type="transmembrane region" description="Helical" evidence="4">
    <location>
        <begin position="165"/>
        <end position="185"/>
    </location>
</feature>
<dbReference type="InterPro" id="IPR035965">
    <property type="entry name" value="PAS-like_dom_sf"/>
</dbReference>
<dbReference type="SUPFAM" id="SSF141371">
    <property type="entry name" value="PilZ domain-like"/>
    <property type="match status" value="1"/>
</dbReference>
<gene>
    <name evidence="8" type="ORF">Y958_21760</name>
</gene>
<keyword evidence="4" id="KW-1133">Transmembrane helix</keyword>
<dbReference type="AlphaFoldDB" id="A0A248JXI7"/>
<dbReference type="Gene3D" id="3.30.450.20">
    <property type="entry name" value="PAS domain"/>
    <property type="match status" value="1"/>
</dbReference>
<dbReference type="PANTHER" id="PTHR32089">
    <property type="entry name" value="METHYL-ACCEPTING CHEMOTAXIS PROTEIN MCPB"/>
    <property type="match status" value="1"/>
</dbReference>
<dbReference type="InterPro" id="IPR013655">
    <property type="entry name" value="PAS_fold_3"/>
</dbReference>
<evidence type="ECO:0000259" key="6">
    <source>
        <dbReference type="PROSITE" id="PS50112"/>
    </source>
</evidence>
<dbReference type="Pfam" id="PF00015">
    <property type="entry name" value="MCPsignal"/>
    <property type="match status" value="1"/>
</dbReference>
<dbReference type="InterPro" id="IPR009875">
    <property type="entry name" value="PilZ_domain"/>
</dbReference>
<dbReference type="KEGG" id="nao:Y958_21760"/>
<dbReference type="PROSITE" id="PS50111">
    <property type="entry name" value="CHEMOTAXIS_TRANSDUC_2"/>
    <property type="match status" value="1"/>
</dbReference>
<dbReference type="RefSeq" id="WP_088873928.1">
    <property type="nucleotide sequence ID" value="NZ_CP022111.1"/>
</dbReference>
<dbReference type="CDD" id="cd00130">
    <property type="entry name" value="PAS"/>
    <property type="match status" value="1"/>
</dbReference>
<dbReference type="InterPro" id="IPR003660">
    <property type="entry name" value="HAMP_dom"/>
</dbReference>
<dbReference type="Pfam" id="PF07238">
    <property type="entry name" value="PilZ"/>
    <property type="match status" value="1"/>
</dbReference>
<dbReference type="Proteomes" id="UP000197153">
    <property type="component" value="Chromosome 2"/>
</dbReference>
<dbReference type="Pfam" id="PF08447">
    <property type="entry name" value="PAS_3"/>
    <property type="match status" value="1"/>
</dbReference>
<evidence type="ECO:0000256" key="1">
    <source>
        <dbReference type="ARBA" id="ARBA00023224"/>
    </source>
</evidence>
<sequence>MRDTGPVTNREVELREGELLVSRTDPLGRITYANRAFIRVSGFSHEELIGAPHNLVRHPDMPKAAFADLWATIRAGRPWDGLVKNRTKGGDHYWVRANVTPVMEGGTVAGFISIRSKPGRDEVRAAEALYAELRAGRGALKDGAAAATGLGPRLRHYAGSVRGRMILTMGTMIACTLVAGGLRFLGPFGEKLGDAGADSTLWLGANAAIILVSLAVSVLGGSLILRTLRQALGRVEGHFAAVAAGKFDHAMPADPVAEFQAMTATLRALRARLAFSTDERVELMERTREEARLALLETCRAIEADLTATWMGVERGSHRAVDGVEHLKQAVTVVRENTVAVSAAAEQASGNAGNVAAATEELGAAGDEIARQAARSSDVARRAVDSARLAAGAIERMEEATRQIGTVTDLIADIAGQTNLLALNATIEAARAGDAGKGFAVVAHEVKSLSGQTQKATDDIGTQVAGLRGAVSASVDAIRAVITVIGEINEASSATAAAVEQQSAANAEIGRSASESAGAARQVSHSVGSIRGQSDEIATIAADLDLRVSETQTAVVDLKRRMTIALRQSLAGDRRAADRVPCDMPATVQVSGRPYAGRLQDLSARGALVTADGLPALADQQEVALAVDGVGTVAAVVAGTSELGLHLCFIHVDAATQGRLKATLDRALERHRGFIDLALGAAGRMGQALEGALQAGEITETALFSHDLDPISGTDPQQYMAAYTPITDRLFPDIQEPVAAGDPRIQFCAAVVPSGYLPTHMKRVSQPQRPGDYTWNMAHSRNRRLFNDRAGLAAGRNTGDFLVQSYSRDMGGGVIVRLKEVDAPIRVRGRIWGNVRVAFKDE</sequence>
<dbReference type="InterPro" id="IPR000014">
    <property type="entry name" value="PAS"/>
</dbReference>
<evidence type="ECO:0000256" key="3">
    <source>
        <dbReference type="PROSITE-ProRule" id="PRU00284"/>
    </source>
</evidence>
<reference evidence="8 9" key="1">
    <citation type="submission" date="2017-06" db="EMBL/GenBank/DDBJ databases">
        <title>Complete genome sequence of Nitrospirillum amazonense strain CBAmC, an endophytic nitrogen-fixing and plant growth-promoting bacterium, isolated from sugarcane.</title>
        <authorList>
            <person name="Schwab S."/>
            <person name="dos Santos Teixeira K.R."/>
            <person name="Simoes Araujo J.L."/>
            <person name="Soares Vidal M."/>
            <person name="Borges de Freitas H.R."/>
            <person name="Rivello Crivelaro A.L."/>
            <person name="Bueno de Camargo Nunes A."/>
            <person name="dos Santos C.M."/>
            <person name="Palmeira da Silva Rosa D."/>
            <person name="da Silva Padilha D."/>
            <person name="da Silva E."/>
            <person name="Araujo Terra L."/>
            <person name="Soares Mendes V."/>
            <person name="Farinelli L."/>
            <person name="Magalhaes Cruz L."/>
            <person name="Baldani J.I."/>
        </authorList>
    </citation>
    <scope>NUCLEOTIDE SEQUENCE [LARGE SCALE GENOMIC DNA]</scope>
    <source>
        <strain evidence="8 9">CBAmC</strain>
    </source>
</reference>
<keyword evidence="9" id="KW-1185">Reference proteome</keyword>
<evidence type="ECO:0008006" key="10">
    <source>
        <dbReference type="Google" id="ProtNLM"/>
    </source>
</evidence>
<feature type="transmembrane region" description="Helical" evidence="4">
    <location>
        <begin position="205"/>
        <end position="225"/>
    </location>
</feature>
<dbReference type="NCBIfam" id="TIGR00229">
    <property type="entry name" value="sensory_box"/>
    <property type="match status" value="1"/>
</dbReference>
<dbReference type="Gene3D" id="1.10.287.950">
    <property type="entry name" value="Methyl-accepting chemotaxis protein"/>
    <property type="match status" value="1"/>
</dbReference>
<dbReference type="PANTHER" id="PTHR32089:SF112">
    <property type="entry name" value="LYSOZYME-LIKE PROTEIN-RELATED"/>
    <property type="match status" value="1"/>
</dbReference>
<dbReference type="Gene3D" id="2.40.10.220">
    <property type="entry name" value="predicted glycosyltransferase like domains"/>
    <property type="match status" value="1"/>
</dbReference>
<dbReference type="PROSITE" id="PS50885">
    <property type="entry name" value="HAMP"/>
    <property type="match status" value="1"/>
</dbReference>
<proteinExistence type="inferred from homology"/>
<evidence type="ECO:0000259" key="7">
    <source>
        <dbReference type="PROSITE" id="PS50885"/>
    </source>
</evidence>